<keyword evidence="4" id="KW-1185">Reference proteome</keyword>
<dbReference type="Proteomes" id="UP001571980">
    <property type="component" value="Unassembled WGS sequence"/>
</dbReference>
<accession>A0ABV4T5Z2</accession>
<feature type="transmembrane region" description="Helical" evidence="1">
    <location>
        <begin position="758"/>
        <end position="776"/>
    </location>
</feature>
<keyword evidence="1" id="KW-0812">Transmembrane</keyword>
<evidence type="ECO:0000256" key="1">
    <source>
        <dbReference type="SAM" id="Phobius"/>
    </source>
</evidence>
<dbReference type="EMBL" id="JARRIG010000007">
    <property type="protein sequence ID" value="MFA4805177.1"/>
    <property type="molecule type" value="Genomic_DNA"/>
</dbReference>
<protein>
    <submittedName>
        <fullName evidence="3">DUF2341 domain-containing protein</fullName>
    </submittedName>
</protein>
<feature type="domain" description="DUF2341" evidence="2">
    <location>
        <begin position="55"/>
        <end position="125"/>
    </location>
</feature>
<feature type="transmembrane region" description="Helical" evidence="1">
    <location>
        <begin position="721"/>
        <end position="746"/>
    </location>
</feature>
<dbReference type="Gene3D" id="2.60.40.1120">
    <property type="entry name" value="Carboxypeptidase-like, regulatory domain"/>
    <property type="match status" value="1"/>
</dbReference>
<keyword evidence="1" id="KW-1133">Transmembrane helix</keyword>
<evidence type="ECO:0000313" key="3">
    <source>
        <dbReference type="EMBL" id="MFA4805177.1"/>
    </source>
</evidence>
<proteinExistence type="predicted"/>
<comment type="caution">
    <text evidence="3">The sequence shown here is derived from an EMBL/GenBank/DDBJ whole genome shotgun (WGS) entry which is preliminary data.</text>
</comment>
<name>A0ABV4T5Z2_9EURY</name>
<organism evidence="3 4">
    <name type="scientific">Pyrococcus kukulkanii</name>
    <dbReference type="NCBI Taxonomy" id="1609559"/>
    <lineage>
        <taxon>Archaea</taxon>
        <taxon>Methanobacteriati</taxon>
        <taxon>Methanobacteriota</taxon>
        <taxon>Thermococci</taxon>
        <taxon>Thermococcales</taxon>
        <taxon>Thermococcaceae</taxon>
        <taxon>Pyrococcus</taxon>
    </lineage>
</organism>
<dbReference type="RefSeq" id="WP_372824580.1">
    <property type="nucleotide sequence ID" value="NZ_JARRIG010000007.1"/>
</dbReference>
<dbReference type="InterPro" id="IPR018765">
    <property type="entry name" value="DUF2341"/>
</dbReference>
<gene>
    <name evidence="3" type="ORF">P8X34_10615</name>
</gene>
<dbReference type="Pfam" id="PF10102">
    <property type="entry name" value="DUF2341"/>
    <property type="match status" value="1"/>
</dbReference>
<keyword evidence="1" id="KW-0472">Membrane</keyword>
<evidence type="ECO:0000259" key="2">
    <source>
        <dbReference type="Pfam" id="PF10102"/>
    </source>
</evidence>
<reference evidence="3 4" key="1">
    <citation type="submission" date="2023-03" db="EMBL/GenBank/DDBJ databases">
        <title>Speciation in Pyrococcus: adaptation to high temperature as a mechanism.</title>
        <authorList>
            <person name="Gu J."/>
        </authorList>
    </citation>
    <scope>NUCLEOTIDE SEQUENCE [LARGE SCALE GENOMIC DNA]</scope>
    <source>
        <strain evidence="3 4">LMOA34</strain>
    </source>
</reference>
<sequence length="782" mass="85685">MKRESIIIALIAIILTQALPIKANTPLIPITIQNPNTYPLTEFQVKIDLPQQVDDPNSVEFILPNGTRLYYWFEDKDTVWVKVPIIPAEGSVTIYMAQRDPSTPNPHNDPTKVFIVYNDFEQYSSTQDLLNDGWVVKDAKIELRVFDGKKCLYHNPGVETWWFHYAVWTKAPVYATKFIVEARIYDFASNWEGSYTGSTAGGVVFLWKDDGDWIGVENHGYAKVRGPVNGDGHAVLHGYSAPIRVWRVEKVVVDAENWRVQVWEDDKLYYGGWIALSEWPKWSPPYYVGVNNHRQYGPTCVDWIRVRKYADREPVVTVGTPVNPPQLVVVPSPSTATVTLDGTDTRVGTATFQVLPGTHTVVATAEHYRPTTTTVHVMDSTTVYIPLELTTYTLHVIGVEGGGTTTIIRTSFTGPALSTLTTTLSAKYFSPTTLTYVFTEDHTTTVTLTRRSAYLVLVVTHSAVETSTVRGKYGLPVTVSISKEGFSPTTVVATLSRPTITESVSLRRILVPYTILGTDADVGTTVFRTEGSALWGVPTGVTVSAESYSPETITVSITAPTTITVPLTKTLILLVVTGVDYDSASPATTITTTLMRGVNTVVLSVPSYYPDTFTLTATADTFTTRTITRSVTLATVEVTAPRGSATIYYSGTGYRFSKTTVITITVTRGDTPVLSVEGDYIYPTSFTVGFGGVYSVRLENGVKVGVVTVREETPAGVITSFLYKAVGTIKLVAVCIVTAWVFLGVIRVASGKAEGKTAVRRALVGVLLLTLLWKVIDFIVSS</sequence>
<evidence type="ECO:0000313" key="4">
    <source>
        <dbReference type="Proteomes" id="UP001571980"/>
    </source>
</evidence>